<sequence>MARARIGEFARFDPGGIAFRYSQIRSAPGRGFGAIPLESHVDLVHLRRTIGPITRGLTELVHALRVGDQLAVLRAVATMGAAETHGGRDSN</sequence>
<dbReference type="AlphaFoldDB" id="D5RQ75"/>
<organism evidence="1 2">
    <name type="scientific">Pseudoroseomonas cervicalis ATCC 49957</name>
    <dbReference type="NCBI Taxonomy" id="525371"/>
    <lineage>
        <taxon>Bacteria</taxon>
        <taxon>Pseudomonadati</taxon>
        <taxon>Pseudomonadota</taxon>
        <taxon>Alphaproteobacteria</taxon>
        <taxon>Acetobacterales</taxon>
        <taxon>Roseomonadaceae</taxon>
        <taxon>Roseomonas</taxon>
    </lineage>
</organism>
<dbReference type="HOGENOM" id="CLU_2425027_0_0_5"/>
<keyword evidence="2" id="KW-1185">Reference proteome</keyword>
<comment type="caution">
    <text evidence="1">The sequence shown here is derived from an EMBL/GenBank/DDBJ whole genome shotgun (WGS) entry which is preliminary data.</text>
</comment>
<dbReference type="EMBL" id="ADVL01000657">
    <property type="protein sequence ID" value="EFH10533.1"/>
    <property type="molecule type" value="Genomic_DNA"/>
</dbReference>
<name>D5RQ75_9PROT</name>
<gene>
    <name evidence="1" type="ORF">HMPREF0731_3237</name>
</gene>
<dbReference type="Proteomes" id="UP000005324">
    <property type="component" value="Unassembled WGS sequence"/>
</dbReference>
<evidence type="ECO:0000313" key="2">
    <source>
        <dbReference type="Proteomes" id="UP000005324"/>
    </source>
</evidence>
<accession>D5RQ75</accession>
<reference evidence="1 2" key="1">
    <citation type="submission" date="2010-04" db="EMBL/GenBank/DDBJ databases">
        <authorList>
            <person name="Qin X."/>
            <person name="Bachman B."/>
            <person name="Battles P."/>
            <person name="Bell A."/>
            <person name="Bess C."/>
            <person name="Bickham C."/>
            <person name="Chaboub L."/>
            <person name="Chen D."/>
            <person name="Coyle M."/>
            <person name="Deiros D.R."/>
            <person name="Dinh H."/>
            <person name="Forbes L."/>
            <person name="Fowler G."/>
            <person name="Francisco L."/>
            <person name="Fu Q."/>
            <person name="Gubbala S."/>
            <person name="Hale W."/>
            <person name="Han Y."/>
            <person name="Hemphill L."/>
            <person name="Highlander S.K."/>
            <person name="Hirani K."/>
            <person name="Hogues M."/>
            <person name="Jackson L."/>
            <person name="Jakkamsetti A."/>
            <person name="Javaid M."/>
            <person name="Jiang H."/>
            <person name="Korchina V."/>
            <person name="Kovar C."/>
            <person name="Lara F."/>
            <person name="Lee S."/>
            <person name="Mata R."/>
            <person name="Mathew T."/>
            <person name="Moen C."/>
            <person name="Morales K."/>
            <person name="Munidasa M."/>
            <person name="Nazareth L."/>
            <person name="Ngo R."/>
            <person name="Nguyen L."/>
            <person name="Okwuonu G."/>
            <person name="Ongeri F."/>
            <person name="Patil S."/>
            <person name="Petrosino J."/>
            <person name="Pham C."/>
            <person name="Pham P."/>
            <person name="Pu L.-L."/>
            <person name="Puazo M."/>
            <person name="Raj R."/>
            <person name="Reid J."/>
            <person name="Rouhana J."/>
            <person name="Saada N."/>
            <person name="Shang Y."/>
            <person name="Simmons D."/>
            <person name="Thornton R."/>
            <person name="Warren J."/>
            <person name="Weissenberger G."/>
            <person name="Zhang J."/>
            <person name="Zhang L."/>
            <person name="Zhou C."/>
            <person name="Zhu D."/>
            <person name="Muzny D."/>
            <person name="Worley K."/>
            <person name="Gibbs R."/>
        </authorList>
    </citation>
    <scope>NUCLEOTIDE SEQUENCE [LARGE SCALE GENOMIC DNA]</scope>
    <source>
        <strain evidence="1 2">ATCC 49957</strain>
    </source>
</reference>
<proteinExistence type="predicted"/>
<protein>
    <submittedName>
        <fullName evidence="1">Uncharacterized protein</fullName>
    </submittedName>
</protein>
<evidence type="ECO:0000313" key="1">
    <source>
        <dbReference type="EMBL" id="EFH10533.1"/>
    </source>
</evidence>